<reference evidence="1" key="1">
    <citation type="submission" date="2014-09" db="EMBL/GenBank/DDBJ databases">
        <authorList>
            <person name="Magalhaes I.L.F."/>
            <person name="Oliveira U."/>
            <person name="Santos F.R."/>
            <person name="Vidigal T.H.D.A."/>
            <person name="Brescovit A.D."/>
            <person name="Santos A.J."/>
        </authorList>
    </citation>
    <scope>NUCLEOTIDE SEQUENCE</scope>
    <source>
        <tissue evidence="1">Shoot tissue taken approximately 20 cm above the soil surface</tissue>
    </source>
</reference>
<reference evidence="1" key="2">
    <citation type="journal article" date="2015" name="Data Brief">
        <title>Shoot transcriptome of the giant reed, Arundo donax.</title>
        <authorList>
            <person name="Barrero R.A."/>
            <person name="Guerrero F.D."/>
            <person name="Moolhuijzen P."/>
            <person name="Goolsby J.A."/>
            <person name="Tidwell J."/>
            <person name="Bellgard S.E."/>
            <person name="Bellgard M.I."/>
        </authorList>
    </citation>
    <scope>NUCLEOTIDE SEQUENCE</scope>
    <source>
        <tissue evidence="1">Shoot tissue taken approximately 20 cm above the soil surface</tissue>
    </source>
</reference>
<accession>A0A0A9CEA6</accession>
<dbReference type="AlphaFoldDB" id="A0A0A9CEA6"/>
<proteinExistence type="predicted"/>
<dbReference type="EMBL" id="GBRH01223291">
    <property type="protein sequence ID" value="JAD74604.1"/>
    <property type="molecule type" value="Transcribed_RNA"/>
</dbReference>
<organism evidence="1">
    <name type="scientific">Arundo donax</name>
    <name type="common">Giant reed</name>
    <name type="synonym">Donax arundinaceus</name>
    <dbReference type="NCBI Taxonomy" id="35708"/>
    <lineage>
        <taxon>Eukaryota</taxon>
        <taxon>Viridiplantae</taxon>
        <taxon>Streptophyta</taxon>
        <taxon>Embryophyta</taxon>
        <taxon>Tracheophyta</taxon>
        <taxon>Spermatophyta</taxon>
        <taxon>Magnoliopsida</taxon>
        <taxon>Liliopsida</taxon>
        <taxon>Poales</taxon>
        <taxon>Poaceae</taxon>
        <taxon>PACMAD clade</taxon>
        <taxon>Arundinoideae</taxon>
        <taxon>Arundineae</taxon>
        <taxon>Arundo</taxon>
    </lineage>
</organism>
<name>A0A0A9CEA6_ARUDO</name>
<protein>
    <submittedName>
        <fullName evidence="1">Uncharacterized protein</fullName>
    </submittedName>
</protein>
<evidence type="ECO:0000313" key="1">
    <source>
        <dbReference type="EMBL" id="JAD74604.1"/>
    </source>
</evidence>
<sequence>MISLVCDTADISFELIKLVRLAQFVHKFIMLLFLSDQASIMTEHPFFIFSASHSYSKLLVLSYSSVNKTPLR</sequence>